<dbReference type="AlphaFoldDB" id="A0A6J4UIX6"/>
<protein>
    <recommendedName>
        <fullName evidence="8">Major facilitator superfamily (MFS) profile domain-containing protein</fullName>
    </recommendedName>
</protein>
<keyword evidence="2" id="KW-0813">Transport</keyword>
<evidence type="ECO:0000256" key="2">
    <source>
        <dbReference type="ARBA" id="ARBA00022448"/>
    </source>
</evidence>
<reference evidence="9" key="1">
    <citation type="submission" date="2020-02" db="EMBL/GenBank/DDBJ databases">
        <authorList>
            <person name="Meier V. D."/>
        </authorList>
    </citation>
    <scope>NUCLEOTIDE SEQUENCE</scope>
    <source>
        <strain evidence="9">AVDCRST_MAG33</strain>
    </source>
</reference>
<evidence type="ECO:0000256" key="4">
    <source>
        <dbReference type="ARBA" id="ARBA00022692"/>
    </source>
</evidence>
<dbReference type="InterPro" id="IPR010290">
    <property type="entry name" value="TM_effector"/>
</dbReference>
<dbReference type="InterPro" id="IPR036259">
    <property type="entry name" value="MFS_trans_sf"/>
</dbReference>
<feature type="transmembrane region" description="Helical" evidence="7">
    <location>
        <begin position="179"/>
        <end position="196"/>
    </location>
</feature>
<feature type="transmembrane region" description="Helical" evidence="7">
    <location>
        <begin position="269"/>
        <end position="291"/>
    </location>
</feature>
<dbReference type="Pfam" id="PF05977">
    <property type="entry name" value="MFS_3"/>
    <property type="match status" value="1"/>
</dbReference>
<dbReference type="EMBL" id="CADCWK010000088">
    <property type="protein sequence ID" value="CAA9552108.1"/>
    <property type="molecule type" value="Genomic_DNA"/>
</dbReference>
<comment type="subcellular location">
    <subcellularLocation>
        <location evidence="1">Cell membrane</location>
        <topology evidence="1">Multi-pass membrane protein</topology>
    </subcellularLocation>
</comment>
<name>A0A6J4UIX6_9BACT</name>
<feature type="transmembrane region" description="Helical" evidence="7">
    <location>
        <begin position="112"/>
        <end position="135"/>
    </location>
</feature>
<feature type="domain" description="Major facilitator superfamily (MFS) profile" evidence="8">
    <location>
        <begin position="232"/>
        <end position="422"/>
    </location>
</feature>
<accession>A0A6J4UIX6</accession>
<dbReference type="GO" id="GO:0022857">
    <property type="term" value="F:transmembrane transporter activity"/>
    <property type="evidence" value="ECO:0007669"/>
    <property type="project" value="InterPro"/>
</dbReference>
<dbReference type="PANTHER" id="PTHR43266:SF2">
    <property type="entry name" value="MAJOR FACILITATOR SUPERFAMILY (MFS) PROFILE DOMAIN-CONTAINING PROTEIN"/>
    <property type="match status" value="1"/>
</dbReference>
<evidence type="ECO:0000256" key="5">
    <source>
        <dbReference type="ARBA" id="ARBA00022989"/>
    </source>
</evidence>
<gene>
    <name evidence="9" type="ORF">AVDCRST_MAG33-974</name>
</gene>
<evidence type="ECO:0000256" key="3">
    <source>
        <dbReference type="ARBA" id="ARBA00022475"/>
    </source>
</evidence>
<feature type="transmembrane region" description="Helical" evidence="7">
    <location>
        <begin position="312"/>
        <end position="332"/>
    </location>
</feature>
<keyword evidence="5 7" id="KW-1133">Transmembrane helix</keyword>
<organism evidence="9">
    <name type="scientific">uncultured Thermomicrobiales bacterium</name>
    <dbReference type="NCBI Taxonomy" id="1645740"/>
    <lineage>
        <taxon>Bacteria</taxon>
        <taxon>Pseudomonadati</taxon>
        <taxon>Thermomicrobiota</taxon>
        <taxon>Thermomicrobia</taxon>
        <taxon>Thermomicrobiales</taxon>
        <taxon>environmental samples</taxon>
    </lineage>
</organism>
<dbReference type="InterPro" id="IPR020846">
    <property type="entry name" value="MFS_dom"/>
</dbReference>
<keyword evidence="6 7" id="KW-0472">Membrane</keyword>
<feature type="transmembrane region" description="Helical" evidence="7">
    <location>
        <begin position="236"/>
        <end position="257"/>
    </location>
</feature>
<feature type="transmembrane region" description="Helical" evidence="7">
    <location>
        <begin position="388"/>
        <end position="407"/>
    </location>
</feature>
<feature type="transmembrane region" description="Helical" evidence="7">
    <location>
        <begin position="56"/>
        <end position="81"/>
    </location>
</feature>
<feature type="transmembrane region" description="Helical" evidence="7">
    <location>
        <begin position="27"/>
        <end position="50"/>
    </location>
</feature>
<evidence type="ECO:0000256" key="6">
    <source>
        <dbReference type="ARBA" id="ARBA00023136"/>
    </source>
</evidence>
<evidence type="ECO:0000259" key="8">
    <source>
        <dbReference type="PROSITE" id="PS50850"/>
    </source>
</evidence>
<dbReference type="Gene3D" id="1.20.1250.20">
    <property type="entry name" value="MFS general substrate transporter like domains"/>
    <property type="match status" value="1"/>
</dbReference>
<keyword evidence="3" id="KW-1003">Cell membrane</keyword>
<proteinExistence type="predicted"/>
<feature type="domain" description="Major facilitator superfamily (MFS) profile" evidence="8">
    <location>
        <begin position="1"/>
        <end position="201"/>
    </location>
</feature>
<keyword evidence="4 7" id="KW-0812">Transmembrane</keyword>
<evidence type="ECO:0000313" key="9">
    <source>
        <dbReference type="EMBL" id="CAA9552108.1"/>
    </source>
</evidence>
<sequence>MTGLLNRIGAAGRSYADVARSPSYFPLWLSQLVSSFGDTLHYIALVVLVFDLTGRGAAVAVLVTAEVLPVLLLGPVAGVLIDRLSRKAILIGADVGRAVLVVSLVWPQGVWHAYVAAAGLAVGNTFFNPTVQAVIPTITTPEQRLAANSVAWSTGRLVQIVAAAVAGGLIGLVGTDAAFVVNAATFVVSALLLIQLRIPAHAGELAAAAKRGLAGYLADARSGLAFARRDRFVSRLLVVQALASLATGATGAMLVVLAEEHLQLAPSGFAWLIGAIGVGALIGPSIPNVLARDYRSARWLFIPYIVRGVGDVLIAVSSLFPIALLLLFVYGLNTSTGMVVFNSTVQGAVPDQVRGRVFTLLDVTWNAMRLASLALGALLAGAVGIQPVFWSGGVLLCFAGIAGLRLFRGYDFRQQELGGERR</sequence>
<dbReference type="CDD" id="cd06173">
    <property type="entry name" value="MFS_MefA_like"/>
    <property type="match status" value="1"/>
</dbReference>
<dbReference type="PANTHER" id="PTHR43266">
    <property type="entry name" value="MACROLIDE-EFFLUX PROTEIN"/>
    <property type="match status" value="1"/>
</dbReference>
<evidence type="ECO:0000256" key="1">
    <source>
        <dbReference type="ARBA" id="ARBA00004651"/>
    </source>
</evidence>
<evidence type="ECO:0000256" key="7">
    <source>
        <dbReference type="SAM" id="Phobius"/>
    </source>
</evidence>
<dbReference type="SUPFAM" id="SSF103473">
    <property type="entry name" value="MFS general substrate transporter"/>
    <property type="match status" value="1"/>
</dbReference>
<dbReference type="GO" id="GO:0005886">
    <property type="term" value="C:plasma membrane"/>
    <property type="evidence" value="ECO:0007669"/>
    <property type="project" value="UniProtKB-SubCell"/>
</dbReference>
<dbReference type="PROSITE" id="PS50850">
    <property type="entry name" value="MFS"/>
    <property type="match status" value="2"/>
</dbReference>
<feature type="transmembrane region" description="Helical" evidence="7">
    <location>
        <begin position="156"/>
        <end position="173"/>
    </location>
</feature>